<evidence type="ECO:0000259" key="2">
    <source>
        <dbReference type="Pfam" id="PF17148"/>
    </source>
</evidence>
<name>A0A381R7V4_9ZZZZ</name>
<evidence type="ECO:0000259" key="1">
    <source>
        <dbReference type="Pfam" id="PF16313"/>
    </source>
</evidence>
<dbReference type="PANTHER" id="PTHR38478">
    <property type="entry name" value="PEPTIDASE M1A AND M12B"/>
    <property type="match status" value="1"/>
</dbReference>
<proteinExistence type="predicted"/>
<reference evidence="3" key="1">
    <citation type="submission" date="2018-05" db="EMBL/GenBank/DDBJ databases">
        <authorList>
            <person name="Lanie J.A."/>
            <person name="Ng W.-L."/>
            <person name="Kazmierczak K.M."/>
            <person name="Andrzejewski T.M."/>
            <person name="Davidsen T.M."/>
            <person name="Wayne K.J."/>
            <person name="Tettelin H."/>
            <person name="Glass J.I."/>
            <person name="Rusch D."/>
            <person name="Podicherti R."/>
            <person name="Tsui H.-C.T."/>
            <person name="Winkler M.E."/>
        </authorList>
    </citation>
    <scope>NUCLEOTIDE SEQUENCE</scope>
</reference>
<feature type="domain" description="DUF5117" evidence="2">
    <location>
        <begin position="104"/>
        <end position="301"/>
    </location>
</feature>
<evidence type="ECO:0000313" key="3">
    <source>
        <dbReference type="EMBL" id="SUZ85613.1"/>
    </source>
</evidence>
<sequence>MTSVGSKRSLKFFVIVALLASVLSNPLSAQRGSSGDQSMGDLPTIEDKTDGMASLEGFLPLYWDAGLGQLWMEIPELDEEMIHFAGFGAGLGSNDIGLDRGALRGSRIVKFERVGRKILMVQPNYRFRANSDNPSETQAVRDAFARSILWSFTPAAETGGRVLVDLTDFLIRDATNAGQRMSPGTYQLDNSRSSVYMDMTNSFPTNTELEVELTFVQQSGGGGGRGGRGGGGFEGVGSVASTGEAASIRVHHSFVQLPDDDYEPRMFDPRSGYGSSSYQDYAVPLDEPMTQRFIRRHRLQKQDPSAAVSDPVEPIIYYLDPGAPEPIRSALLDGARWWNQAFEAAGYRDAFQVTLRPDSISSLDARYNVINWVHRSTRGWSTGGSVSDPRTGEIIKGVVTLGSLRVRQDYMIAEGLLSPYIEGDEETPEIAEWALARIRQLSAHEVGHTIGLGHNYYNSTAGRISVMDYPHPLVTLNGDGSLDHSQVYDVGIGDWDKAAVTFGYQDFVGGGDDEAALIKVLEDAWDNDVRYMSNQDVQTTPQADQWANGTDMADELNRMMDVRSVAMSRFGEAAIKNGMPMATIEEVLVPLYLHHRYQVESTASVMGGVGYIYAARGDGLRPVWHIASEYQNRALDALMRTLSSSELALPTSVLEAIPPRPPGYGRTRELFPRYTGSAFDALTPAFVAASHTVNNILTADRAARLVEQKMLDPSMPGLNDVLQRLFQAAFEGEANNSYETAIRNTVAGVVIERVKSLAETAPMMQVRAQSTLALRTLAGRLAEMEPSGTSVLLQLDIRRFLGRPYDSGQIPSSVSAPPGAPIGQPAMDWLGLLEPWCTWIDGEWR</sequence>
<dbReference type="PANTHER" id="PTHR38478:SF1">
    <property type="entry name" value="ZINC DEPENDENT METALLOPROTEASE DOMAIN LIPOPROTEIN"/>
    <property type="match status" value="1"/>
</dbReference>
<dbReference type="SUPFAM" id="SSF55486">
    <property type="entry name" value="Metalloproteases ('zincins'), catalytic domain"/>
    <property type="match status" value="1"/>
</dbReference>
<dbReference type="InterPro" id="IPR033413">
    <property type="entry name" value="DUF5117"/>
</dbReference>
<dbReference type="AlphaFoldDB" id="A0A381R7V4"/>
<dbReference type="Pfam" id="PF16313">
    <property type="entry name" value="DUF4953"/>
    <property type="match status" value="1"/>
</dbReference>
<feature type="domain" description="EcxA zinc-binding" evidence="1">
    <location>
        <begin position="431"/>
        <end position="732"/>
    </location>
</feature>
<accession>A0A381R7V4</accession>
<evidence type="ECO:0008006" key="4">
    <source>
        <dbReference type="Google" id="ProtNLM"/>
    </source>
</evidence>
<organism evidence="3">
    <name type="scientific">marine metagenome</name>
    <dbReference type="NCBI Taxonomy" id="408172"/>
    <lineage>
        <taxon>unclassified sequences</taxon>
        <taxon>metagenomes</taxon>
        <taxon>ecological metagenomes</taxon>
    </lineage>
</organism>
<dbReference type="InterPro" id="IPR032534">
    <property type="entry name" value="EcxA_zinc-bd"/>
</dbReference>
<dbReference type="EMBL" id="UINC01001643">
    <property type="protein sequence ID" value="SUZ85613.1"/>
    <property type="molecule type" value="Genomic_DNA"/>
</dbReference>
<dbReference type="CDD" id="cd04276">
    <property type="entry name" value="ZnMc_MMP_like_2"/>
    <property type="match status" value="1"/>
</dbReference>
<dbReference type="InterPro" id="IPR034032">
    <property type="entry name" value="Zn_MMP-like_bac"/>
</dbReference>
<dbReference type="Pfam" id="PF17148">
    <property type="entry name" value="DUF5117"/>
    <property type="match status" value="1"/>
</dbReference>
<gene>
    <name evidence="3" type="ORF">METZ01_LOCUS38467</name>
</gene>
<protein>
    <recommendedName>
        <fullName evidence="4">EcxA zinc-binding domain-containing protein</fullName>
    </recommendedName>
</protein>